<dbReference type="AlphaFoldDB" id="A0A2P2N1C7"/>
<evidence type="ECO:0000313" key="2">
    <source>
        <dbReference type="EMBL" id="MBX36264.1"/>
    </source>
</evidence>
<evidence type="ECO:0000256" key="1">
    <source>
        <dbReference type="SAM" id="Phobius"/>
    </source>
</evidence>
<proteinExistence type="predicted"/>
<keyword evidence="1" id="KW-1133">Transmembrane helix</keyword>
<dbReference type="EMBL" id="GGEC01055780">
    <property type="protein sequence ID" value="MBX36264.1"/>
    <property type="molecule type" value="Transcribed_RNA"/>
</dbReference>
<reference evidence="2" key="1">
    <citation type="submission" date="2018-02" db="EMBL/GenBank/DDBJ databases">
        <title>Rhizophora mucronata_Transcriptome.</title>
        <authorList>
            <person name="Meera S.P."/>
            <person name="Sreeshan A."/>
            <person name="Augustine A."/>
        </authorList>
    </citation>
    <scope>NUCLEOTIDE SEQUENCE</scope>
    <source>
        <tissue evidence="2">Leaf</tissue>
    </source>
</reference>
<feature type="transmembrane region" description="Helical" evidence="1">
    <location>
        <begin position="6"/>
        <end position="23"/>
    </location>
</feature>
<name>A0A2P2N1C7_RHIMU</name>
<keyword evidence="1" id="KW-0812">Transmembrane</keyword>
<accession>A0A2P2N1C7</accession>
<sequence>MPIYTFVFDFLFVVLWLLIVTLLSKEKERSHRIANIGFSCLLM</sequence>
<keyword evidence="1" id="KW-0472">Membrane</keyword>
<protein>
    <submittedName>
        <fullName evidence="2">Uncharacterized protein</fullName>
    </submittedName>
</protein>
<organism evidence="2">
    <name type="scientific">Rhizophora mucronata</name>
    <name type="common">Asiatic mangrove</name>
    <dbReference type="NCBI Taxonomy" id="61149"/>
    <lineage>
        <taxon>Eukaryota</taxon>
        <taxon>Viridiplantae</taxon>
        <taxon>Streptophyta</taxon>
        <taxon>Embryophyta</taxon>
        <taxon>Tracheophyta</taxon>
        <taxon>Spermatophyta</taxon>
        <taxon>Magnoliopsida</taxon>
        <taxon>eudicotyledons</taxon>
        <taxon>Gunneridae</taxon>
        <taxon>Pentapetalae</taxon>
        <taxon>rosids</taxon>
        <taxon>fabids</taxon>
        <taxon>Malpighiales</taxon>
        <taxon>Rhizophoraceae</taxon>
        <taxon>Rhizophora</taxon>
    </lineage>
</organism>